<reference evidence="14" key="3">
    <citation type="submission" date="2025-09" db="UniProtKB">
        <authorList>
            <consortium name="Ensembl"/>
        </authorList>
    </citation>
    <scope>IDENTIFICATION</scope>
</reference>
<evidence type="ECO:0000256" key="3">
    <source>
        <dbReference type="ARBA" id="ARBA00022692"/>
    </source>
</evidence>
<dbReference type="SUPFAM" id="SSF48726">
    <property type="entry name" value="Immunoglobulin"/>
    <property type="match status" value="2"/>
</dbReference>
<evidence type="ECO:0000256" key="11">
    <source>
        <dbReference type="SAM" id="MobiDB-lite"/>
    </source>
</evidence>
<keyword evidence="9" id="KW-0325">Glycoprotein</keyword>
<evidence type="ECO:0000256" key="9">
    <source>
        <dbReference type="ARBA" id="ARBA00023180"/>
    </source>
</evidence>
<sequence>MGPSVTLDQLMWTLHKPSIKAEPSSMVSSRSAVIIWCHGTLVAEKCVLHEEGSQKPWGTQTPEKPENKAKFSIPSVTQQHGGQYRCYCYSSAGWSERSDTLEIVVTGIYYYNKPSVTPNSTVHSGDNVTLLCQSTFKVDTFILSKEGAAHQPQRLKSKSEASEFQAEFSMSAVTSDLSGTYRCYGSRDSSHYLLSHASDPVELTVSGFFGASSLPPSRPIPTDVTSVTSLSTTADSEIQDHTVENLIRMGFAVMILIVLGILVIEDWGSQRRAQRALRTQTASKRERERERKRERERETEA</sequence>
<dbReference type="PANTHER" id="PTHR11738:SF179">
    <property type="entry name" value="LEUKOCYTE IMMUNOGLOBULIN-LIKE RECEPTOR SUBFAMILY A MEMBER 5"/>
    <property type="match status" value="1"/>
</dbReference>
<reference evidence="14 15" key="1">
    <citation type="submission" date="2018-10" db="EMBL/GenBank/DDBJ databases">
        <title>Improved assembly of the deer mouse Peromyscus maniculatus genome.</title>
        <authorList>
            <person name="Lassance J.-M."/>
            <person name="Hoekstra H.E."/>
        </authorList>
    </citation>
    <scope>NUCLEOTIDE SEQUENCE [LARGE SCALE GENOMIC DNA]</scope>
</reference>
<dbReference type="Proteomes" id="UP000694547">
    <property type="component" value="Chromosome 1"/>
</dbReference>
<dbReference type="Ensembl" id="ENSPEMT00000033764.1">
    <property type="protein sequence ID" value="ENSPEMP00000035540.1"/>
    <property type="gene ID" value="ENSPEMG00000027435.1"/>
</dbReference>
<evidence type="ECO:0000256" key="2">
    <source>
        <dbReference type="ARBA" id="ARBA00022475"/>
    </source>
</evidence>
<dbReference type="PROSITE" id="PS50835">
    <property type="entry name" value="IG_LIKE"/>
    <property type="match status" value="1"/>
</dbReference>
<name>A0A8C8W4F8_PERMB</name>
<dbReference type="GO" id="GO:0032396">
    <property type="term" value="F:inhibitory MHC class I receptor activity"/>
    <property type="evidence" value="ECO:0007669"/>
    <property type="project" value="TreeGrafter"/>
</dbReference>
<evidence type="ECO:0000256" key="4">
    <source>
        <dbReference type="ARBA" id="ARBA00022729"/>
    </source>
</evidence>
<dbReference type="InterPro" id="IPR003599">
    <property type="entry name" value="Ig_sub"/>
</dbReference>
<dbReference type="InterPro" id="IPR050412">
    <property type="entry name" value="Ig-like_Receptors_ImmuneReg"/>
</dbReference>
<keyword evidence="7 12" id="KW-0472">Membrane</keyword>
<dbReference type="Pfam" id="PF00047">
    <property type="entry name" value="ig"/>
    <property type="match status" value="1"/>
</dbReference>
<evidence type="ECO:0000313" key="15">
    <source>
        <dbReference type="Proteomes" id="UP000694547"/>
    </source>
</evidence>
<dbReference type="Gene3D" id="2.60.40.10">
    <property type="entry name" value="Immunoglobulins"/>
    <property type="match status" value="2"/>
</dbReference>
<dbReference type="FunFam" id="2.60.40.10:FF:000049">
    <property type="entry name" value="Leukocyte immunoglobulin-like receptor subfamily B member 1"/>
    <property type="match status" value="2"/>
</dbReference>
<accession>A0A8C8W4F8</accession>
<organism evidence="14 15">
    <name type="scientific">Peromyscus maniculatus bairdii</name>
    <name type="common">Prairie deer mouse</name>
    <dbReference type="NCBI Taxonomy" id="230844"/>
    <lineage>
        <taxon>Eukaryota</taxon>
        <taxon>Metazoa</taxon>
        <taxon>Chordata</taxon>
        <taxon>Craniata</taxon>
        <taxon>Vertebrata</taxon>
        <taxon>Euteleostomi</taxon>
        <taxon>Mammalia</taxon>
        <taxon>Eutheria</taxon>
        <taxon>Euarchontoglires</taxon>
        <taxon>Glires</taxon>
        <taxon>Rodentia</taxon>
        <taxon>Myomorpha</taxon>
        <taxon>Muroidea</taxon>
        <taxon>Cricetidae</taxon>
        <taxon>Neotominae</taxon>
        <taxon>Peromyscus</taxon>
    </lineage>
</organism>
<keyword evidence="10" id="KW-0393">Immunoglobulin domain</keyword>
<keyword evidence="3 12" id="KW-0812">Transmembrane</keyword>
<keyword evidence="4" id="KW-0732">Signal</keyword>
<feature type="transmembrane region" description="Helical" evidence="12">
    <location>
        <begin position="246"/>
        <end position="264"/>
    </location>
</feature>
<evidence type="ECO:0000256" key="5">
    <source>
        <dbReference type="ARBA" id="ARBA00022737"/>
    </source>
</evidence>
<evidence type="ECO:0000256" key="6">
    <source>
        <dbReference type="ARBA" id="ARBA00022989"/>
    </source>
</evidence>
<dbReference type="PANTHER" id="PTHR11738">
    <property type="entry name" value="MHC CLASS I NK CELL RECEPTOR"/>
    <property type="match status" value="1"/>
</dbReference>
<evidence type="ECO:0000256" key="8">
    <source>
        <dbReference type="ARBA" id="ARBA00023157"/>
    </source>
</evidence>
<evidence type="ECO:0000256" key="7">
    <source>
        <dbReference type="ARBA" id="ARBA00023136"/>
    </source>
</evidence>
<dbReference type="GO" id="GO:0019221">
    <property type="term" value="P:cytokine-mediated signaling pathway"/>
    <property type="evidence" value="ECO:0007669"/>
    <property type="project" value="TreeGrafter"/>
</dbReference>
<dbReference type="GeneTree" id="ENSGT01100000263478"/>
<reference evidence="14" key="2">
    <citation type="submission" date="2025-08" db="UniProtKB">
        <authorList>
            <consortium name="Ensembl"/>
        </authorList>
    </citation>
    <scope>IDENTIFICATION</scope>
</reference>
<evidence type="ECO:0000256" key="1">
    <source>
        <dbReference type="ARBA" id="ARBA00004162"/>
    </source>
</evidence>
<dbReference type="InterPro" id="IPR013151">
    <property type="entry name" value="Immunoglobulin_dom"/>
</dbReference>
<keyword evidence="6 12" id="KW-1133">Transmembrane helix</keyword>
<keyword evidence="2" id="KW-1003">Cell membrane</keyword>
<feature type="domain" description="Ig-like" evidence="13">
    <location>
        <begin position="114"/>
        <end position="206"/>
    </location>
</feature>
<evidence type="ECO:0000256" key="12">
    <source>
        <dbReference type="SAM" id="Phobius"/>
    </source>
</evidence>
<feature type="region of interest" description="Disordered" evidence="11">
    <location>
        <begin position="274"/>
        <end position="301"/>
    </location>
</feature>
<keyword evidence="8" id="KW-1015">Disulfide bond</keyword>
<dbReference type="Pfam" id="PF13895">
    <property type="entry name" value="Ig_2"/>
    <property type="match status" value="1"/>
</dbReference>
<dbReference type="AlphaFoldDB" id="A0A8C8W4F8"/>
<gene>
    <name evidence="14" type="primary">LOC102911923</name>
</gene>
<dbReference type="CDD" id="cd16843">
    <property type="entry name" value="IgC2_D1_D2_LILR_KIR_like"/>
    <property type="match status" value="1"/>
</dbReference>
<comment type="subcellular location">
    <subcellularLocation>
        <location evidence="1">Cell membrane</location>
        <topology evidence="1">Single-pass membrane protein</topology>
    </subcellularLocation>
</comment>
<dbReference type="InterPro" id="IPR007110">
    <property type="entry name" value="Ig-like_dom"/>
</dbReference>
<evidence type="ECO:0000313" key="14">
    <source>
        <dbReference type="Ensembl" id="ENSPEMP00000035540.1"/>
    </source>
</evidence>
<proteinExistence type="predicted"/>
<dbReference type="SMART" id="SM00409">
    <property type="entry name" value="IG"/>
    <property type="match status" value="2"/>
</dbReference>
<keyword evidence="15" id="KW-1185">Reference proteome</keyword>
<evidence type="ECO:0000259" key="13">
    <source>
        <dbReference type="PROSITE" id="PS50835"/>
    </source>
</evidence>
<dbReference type="InterPro" id="IPR013783">
    <property type="entry name" value="Ig-like_fold"/>
</dbReference>
<dbReference type="InterPro" id="IPR036179">
    <property type="entry name" value="Ig-like_dom_sf"/>
</dbReference>
<dbReference type="GO" id="GO:0002764">
    <property type="term" value="P:immune response-regulating signaling pathway"/>
    <property type="evidence" value="ECO:0007669"/>
    <property type="project" value="TreeGrafter"/>
</dbReference>
<feature type="compositionally biased region" description="Basic and acidic residues" evidence="11">
    <location>
        <begin position="283"/>
        <end position="301"/>
    </location>
</feature>
<protein>
    <submittedName>
        <fullName evidence="14">Leukocyte immunoglobulin-like receptor subfamily B member 3</fullName>
    </submittedName>
</protein>
<evidence type="ECO:0000256" key="10">
    <source>
        <dbReference type="ARBA" id="ARBA00023319"/>
    </source>
</evidence>
<keyword evidence="5" id="KW-0677">Repeat</keyword>
<dbReference type="GO" id="GO:0005886">
    <property type="term" value="C:plasma membrane"/>
    <property type="evidence" value="ECO:0007669"/>
    <property type="project" value="UniProtKB-SubCell"/>
</dbReference>